<accession>A0AA97ENE0</accession>
<reference evidence="2" key="1">
    <citation type="submission" date="2024-06" db="EMBL/GenBank/DDBJ databases">
        <title>Hwangdonia haimaensis gen. nov., sp. nov., a member of the family Flavobacteriaceae isolated from the haima cold seep.</title>
        <authorList>
            <person name="Li J."/>
        </authorList>
    </citation>
    <scope>NUCLEOTIDE SEQUENCE [LARGE SCALE GENOMIC DNA]</scope>
    <source>
        <strain evidence="2">SCSIO 19198</strain>
    </source>
</reference>
<gene>
    <name evidence="1" type="ORF">RNZ46_05695</name>
</gene>
<evidence type="ECO:0000313" key="2">
    <source>
        <dbReference type="Proteomes" id="UP001302486"/>
    </source>
</evidence>
<sequence length="140" mass="15542">MKYLFLLLLLVDSGCTNSKINQDAIALEYTTQTRGAYNAIAINKKQVATVNKHGAKPNIKICSETAWNQLIKILKTVNVENVPNLKAPSEDRFFDGAAIAHLKITYNGKIYKSQPFDHGNPPKQIAALVKEMLSISKNIE</sequence>
<protein>
    <submittedName>
        <fullName evidence="1">Uncharacterized protein</fullName>
    </submittedName>
</protein>
<keyword evidence="2" id="KW-1185">Reference proteome</keyword>
<dbReference type="EMBL" id="CP136521">
    <property type="protein sequence ID" value="WOD44754.1"/>
    <property type="molecule type" value="Genomic_DNA"/>
</dbReference>
<proteinExistence type="predicted"/>
<name>A0AA97ENE0_9FLAO</name>
<evidence type="ECO:0000313" key="1">
    <source>
        <dbReference type="EMBL" id="WOD44754.1"/>
    </source>
</evidence>
<dbReference type="RefSeq" id="WP_316984414.1">
    <property type="nucleotide sequence ID" value="NZ_CP136521.1"/>
</dbReference>
<organism evidence="1 2">
    <name type="scientific">Hwangdonia lutea</name>
    <dbReference type="NCBI Taxonomy" id="3075823"/>
    <lineage>
        <taxon>Bacteria</taxon>
        <taxon>Pseudomonadati</taxon>
        <taxon>Bacteroidota</taxon>
        <taxon>Flavobacteriia</taxon>
        <taxon>Flavobacteriales</taxon>
        <taxon>Flavobacteriaceae</taxon>
        <taxon>Hwangdonia</taxon>
    </lineage>
</organism>
<dbReference type="KEGG" id="hws:RNZ46_05695"/>
<dbReference type="AlphaFoldDB" id="A0AA97ENE0"/>
<dbReference type="Proteomes" id="UP001302486">
    <property type="component" value="Chromosome"/>
</dbReference>